<dbReference type="Gene3D" id="3.40.50.300">
    <property type="entry name" value="P-loop containing nucleotide triphosphate hydrolases"/>
    <property type="match status" value="1"/>
</dbReference>
<comment type="subcellular location">
    <subcellularLocation>
        <location evidence="1">Cell membrane</location>
        <topology evidence="1">Peripheral membrane protein</topology>
        <orientation evidence="1">Cytoplasmic side</orientation>
    </subcellularLocation>
</comment>
<dbReference type="Pfam" id="PF00005">
    <property type="entry name" value="ABC_tran"/>
    <property type="match status" value="1"/>
</dbReference>
<dbReference type="GO" id="GO:0043215">
    <property type="term" value="P:daunorubicin transport"/>
    <property type="evidence" value="ECO:0007669"/>
    <property type="project" value="InterPro"/>
</dbReference>
<dbReference type="PANTHER" id="PTHR43582">
    <property type="entry name" value="LINEARMYCIN RESISTANCE ATP-BINDING PROTEIN LNRL"/>
    <property type="match status" value="1"/>
</dbReference>
<feature type="domain" description="ABC transporter" evidence="5">
    <location>
        <begin position="5"/>
        <end position="235"/>
    </location>
</feature>
<reference evidence="6 7" key="1">
    <citation type="journal article" date="2016" name="Nat. Commun.">
        <title>Thousands of microbial genomes shed light on interconnected biogeochemical processes in an aquifer system.</title>
        <authorList>
            <person name="Anantharaman K."/>
            <person name="Brown C.T."/>
            <person name="Hug L.A."/>
            <person name="Sharon I."/>
            <person name="Castelle C.J."/>
            <person name="Probst A.J."/>
            <person name="Thomas B.C."/>
            <person name="Singh A."/>
            <person name="Wilkins M.J."/>
            <person name="Karaoz U."/>
            <person name="Brodie E.L."/>
            <person name="Williams K.H."/>
            <person name="Hubbard S.S."/>
            <person name="Banfield J.F."/>
        </authorList>
    </citation>
    <scope>NUCLEOTIDE SEQUENCE [LARGE SCALE GENOMIC DNA]</scope>
</reference>
<dbReference type="InterPro" id="IPR017871">
    <property type="entry name" value="ABC_transporter-like_CS"/>
</dbReference>
<dbReference type="InterPro" id="IPR005894">
    <property type="entry name" value="DrrA"/>
</dbReference>
<name>A0A1G2PQH2_9BACT</name>
<dbReference type="SMART" id="SM00382">
    <property type="entry name" value="AAA"/>
    <property type="match status" value="1"/>
</dbReference>
<dbReference type="GO" id="GO:1900753">
    <property type="term" value="P:doxorubicin transport"/>
    <property type="evidence" value="ECO:0007669"/>
    <property type="project" value="InterPro"/>
</dbReference>
<sequence length="266" mass="30136">MHNIIEVKDLIKKYKDFTAVDGISFSVGRGEFFGFVGPNGAGKTTTISILSTLLAPTSGTVMVNDFDVAKQTNQVRSSIGIIFQDPALDVELTAWENLWLHAKLYDVPKDKFEERAKELLELVDMVEWKNKIVKSFSGGMKRRLEVVRGLLHHPKVLFLDEPTIGLDPQTRALIWQYLKNLRAKEDITVFVTTHYLPETENCDHIAIMDKGKIIAYGSPEELKTQFNQHSMDGVFIEVTGHGIRDEELSADATARTQFKQRGGWRR</sequence>
<dbReference type="PANTHER" id="PTHR43582:SF4">
    <property type="entry name" value="ANTIBIOTIC RESISTANCE ABC TRANSPORTER ATP-BINDING PROTEIN"/>
    <property type="match status" value="1"/>
</dbReference>
<dbReference type="InterPro" id="IPR027417">
    <property type="entry name" value="P-loop_NTPase"/>
</dbReference>
<dbReference type="InterPro" id="IPR003439">
    <property type="entry name" value="ABC_transporter-like_ATP-bd"/>
</dbReference>
<dbReference type="SUPFAM" id="SSF52540">
    <property type="entry name" value="P-loop containing nucleoside triphosphate hydrolases"/>
    <property type="match status" value="1"/>
</dbReference>
<evidence type="ECO:0000256" key="4">
    <source>
        <dbReference type="ARBA" id="ARBA00049985"/>
    </source>
</evidence>
<keyword evidence="2" id="KW-0547">Nucleotide-binding</keyword>
<comment type="similarity">
    <text evidence="4">Belongs to the ABC transporter superfamily. Drug exporter-1 (DrugE1) (TC 3.A.1.105) family.</text>
</comment>
<evidence type="ECO:0000313" key="7">
    <source>
        <dbReference type="Proteomes" id="UP000176951"/>
    </source>
</evidence>
<dbReference type="GO" id="GO:0016887">
    <property type="term" value="F:ATP hydrolysis activity"/>
    <property type="evidence" value="ECO:0007669"/>
    <property type="project" value="InterPro"/>
</dbReference>
<keyword evidence="3 6" id="KW-0067">ATP-binding</keyword>
<gene>
    <name evidence="6" type="ORF">A3A97_03195</name>
</gene>
<dbReference type="GO" id="GO:0005524">
    <property type="term" value="F:ATP binding"/>
    <property type="evidence" value="ECO:0007669"/>
    <property type="project" value="UniProtKB-KW"/>
</dbReference>
<comment type="caution">
    <text evidence="6">The sequence shown here is derived from an EMBL/GenBank/DDBJ whole genome shotgun (WGS) entry which is preliminary data.</text>
</comment>
<dbReference type="GO" id="GO:0005886">
    <property type="term" value="C:plasma membrane"/>
    <property type="evidence" value="ECO:0007669"/>
    <property type="project" value="UniProtKB-SubCell"/>
</dbReference>
<evidence type="ECO:0000256" key="1">
    <source>
        <dbReference type="ARBA" id="ARBA00004413"/>
    </source>
</evidence>
<proteinExistence type="inferred from homology"/>
<dbReference type="PROSITE" id="PS00211">
    <property type="entry name" value="ABC_TRANSPORTER_1"/>
    <property type="match status" value="1"/>
</dbReference>
<evidence type="ECO:0000259" key="5">
    <source>
        <dbReference type="PROSITE" id="PS50893"/>
    </source>
</evidence>
<accession>A0A1G2PQH2</accession>
<evidence type="ECO:0000256" key="2">
    <source>
        <dbReference type="ARBA" id="ARBA00022741"/>
    </source>
</evidence>
<dbReference type="Proteomes" id="UP000176951">
    <property type="component" value="Unassembled WGS sequence"/>
</dbReference>
<dbReference type="NCBIfam" id="TIGR01188">
    <property type="entry name" value="drrA"/>
    <property type="match status" value="1"/>
</dbReference>
<dbReference type="EMBL" id="MHSW01000034">
    <property type="protein sequence ID" value="OHA50553.1"/>
    <property type="molecule type" value="Genomic_DNA"/>
</dbReference>
<protein>
    <submittedName>
        <fullName evidence="6">Multidrug ABC transporter ATP-binding protein</fullName>
    </submittedName>
</protein>
<organism evidence="6 7">
    <name type="scientific">Candidatus Terrybacteria bacterium RIFCSPLOWO2_01_FULL_40_23</name>
    <dbReference type="NCBI Taxonomy" id="1802366"/>
    <lineage>
        <taxon>Bacteria</taxon>
        <taxon>Candidatus Terryibacteriota</taxon>
    </lineage>
</organism>
<evidence type="ECO:0000313" key="6">
    <source>
        <dbReference type="EMBL" id="OHA50553.1"/>
    </source>
</evidence>
<dbReference type="AlphaFoldDB" id="A0A1G2PQH2"/>
<dbReference type="PROSITE" id="PS50893">
    <property type="entry name" value="ABC_TRANSPORTER_2"/>
    <property type="match status" value="1"/>
</dbReference>
<evidence type="ECO:0000256" key="3">
    <source>
        <dbReference type="ARBA" id="ARBA00022840"/>
    </source>
</evidence>
<dbReference type="InterPro" id="IPR003593">
    <property type="entry name" value="AAA+_ATPase"/>
</dbReference>